<evidence type="ECO:0000313" key="3">
    <source>
        <dbReference type="WBParaSite" id="Pan_g22900.t1"/>
    </source>
</evidence>
<dbReference type="Proteomes" id="UP000492821">
    <property type="component" value="Unassembled WGS sequence"/>
</dbReference>
<evidence type="ECO:0000313" key="2">
    <source>
        <dbReference type="Proteomes" id="UP000492821"/>
    </source>
</evidence>
<feature type="compositionally biased region" description="Basic and acidic residues" evidence="1">
    <location>
        <begin position="234"/>
        <end position="252"/>
    </location>
</feature>
<dbReference type="InterPro" id="IPR036282">
    <property type="entry name" value="Glutathione-S-Trfase_C_sf"/>
</dbReference>
<dbReference type="WBParaSite" id="Pan_g22900.t1">
    <property type="protein sequence ID" value="Pan_g22900.t1"/>
    <property type="gene ID" value="Pan_g22900"/>
</dbReference>
<sequence>MPNEENFDIGLASAFTNNFETLPSTSHARRKVSDDFDEDNYSSDNANGDSLADGNSENESCSNHLLSRRERDKLRARERRKHEPEALRKVRREKCRVAQARRRVTETPEQREHRLLVDRERARRRRQKETDTQKQFRLEMNRIRTAIRRRGTVDSAMDAIQIFKEDPEVKQLLENPENRVVQLENPNEPMRITIGVVNEAQPTIYYKLASFRRETEDQKQLRLQKGRNYAAKRRSQETAEQRAKRLERERLSTRRRRQKGETNSRSETQSRSVSSVRDENDPEGGEEDYFSTSEPSSSIHNVSVPVSGDDVNFGSEFKLIETPQPVVMSIPTPQPEVSMSQMPLPEVSEPVPTPSTSSLPLLEDSMLTTPGITSTAPINLDSTDYSQFASINGYLLGTTQTLAMGRFALDLCNVMPVAPTLSTAEPTNMWGTTNKDKNDMYFMQNLGLGMTDTTVNQPLFGANTHQPTPFFQTASTSIQPSNPIDVDPSSSNFSSFLLRNFSSNQTLDFSTPGFVPQSMLGAIGASPNPGNVFNPSIDSLLGTYAHQPSVASASTPFLLNSAIESPRTPVVDVESDGDTSLRFFTPTPIPITTTVLSTPRPLGAPTPSTSAPIQFLKRIPLPSRLEKRNDAVVRNSFQSLELVLEATADELQEAECVRLDHQKSGLLTPCPDLSLMPNAGLHLVLSPYMLETDWQRLRNVYYTSLHRLLRARNVLDESRLYGYSGEDDQGAWSEVYDTLRTLHLEVSRVLFEKMKTDIVDTALFNSVERAEFAMKRIQRPGFGRELTFLDLVLVEMLDLLDHMAQVMWMVFPNLAQHRAEVHAHHGFKALRFDLN</sequence>
<proteinExistence type="predicted"/>
<name>A0A7E4VN93_PANRE</name>
<feature type="compositionally biased region" description="Basic residues" evidence="1">
    <location>
        <begin position="222"/>
        <end position="233"/>
    </location>
</feature>
<feature type="region of interest" description="Disordered" evidence="1">
    <location>
        <begin position="335"/>
        <end position="356"/>
    </location>
</feature>
<feature type="compositionally biased region" description="Low complexity" evidence="1">
    <location>
        <begin position="265"/>
        <end position="275"/>
    </location>
</feature>
<feature type="compositionally biased region" description="Polar residues" evidence="1">
    <location>
        <begin position="290"/>
        <end position="301"/>
    </location>
</feature>
<dbReference type="SUPFAM" id="SSF47616">
    <property type="entry name" value="GST C-terminal domain-like"/>
    <property type="match status" value="1"/>
</dbReference>
<dbReference type="AlphaFoldDB" id="A0A7E4VN93"/>
<feature type="region of interest" description="Disordered" evidence="1">
    <location>
        <begin position="215"/>
        <end position="303"/>
    </location>
</feature>
<keyword evidence="2" id="KW-1185">Reference proteome</keyword>
<protein>
    <submittedName>
        <fullName evidence="3">BZIP domain-containing protein</fullName>
    </submittedName>
</protein>
<reference evidence="3" key="2">
    <citation type="submission" date="2020-10" db="UniProtKB">
        <authorList>
            <consortium name="WormBaseParasite"/>
        </authorList>
    </citation>
    <scope>IDENTIFICATION</scope>
</reference>
<accession>A0A7E4VN93</accession>
<organism evidence="2 3">
    <name type="scientific">Panagrellus redivivus</name>
    <name type="common">Microworm</name>
    <dbReference type="NCBI Taxonomy" id="6233"/>
    <lineage>
        <taxon>Eukaryota</taxon>
        <taxon>Metazoa</taxon>
        <taxon>Ecdysozoa</taxon>
        <taxon>Nematoda</taxon>
        <taxon>Chromadorea</taxon>
        <taxon>Rhabditida</taxon>
        <taxon>Tylenchina</taxon>
        <taxon>Panagrolaimomorpha</taxon>
        <taxon>Panagrolaimoidea</taxon>
        <taxon>Panagrolaimidae</taxon>
        <taxon>Panagrellus</taxon>
    </lineage>
</organism>
<feature type="compositionally biased region" description="Acidic residues" evidence="1">
    <location>
        <begin position="280"/>
        <end position="289"/>
    </location>
</feature>
<feature type="region of interest" description="Disordered" evidence="1">
    <location>
        <begin position="18"/>
        <end position="66"/>
    </location>
</feature>
<evidence type="ECO:0000256" key="1">
    <source>
        <dbReference type="SAM" id="MobiDB-lite"/>
    </source>
</evidence>
<reference evidence="2" key="1">
    <citation type="journal article" date="2013" name="Genetics">
        <title>The draft genome and transcriptome of Panagrellus redivivus are shaped by the harsh demands of a free-living lifestyle.</title>
        <authorList>
            <person name="Srinivasan J."/>
            <person name="Dillman A.R."/>
            <person name="Macchietto M.G."/>
            <person name="Heikkinen L."/>
            <person name="Lakso M."/>
            <person name="Fracchia K.M."/>
            <person name="Antoshechkin I."/>
            <person name="Mortazavi A."/>
            <person name="Wong G."/>
            <person name="Sternberg P.W."/>
        </authorList>
    </citation>
    <scope>NUCLEOTIDE SEQUENCE [LARGE SCALE GENOMIC DNA]</scope>
    <source>
        <strain evidence="2">MT8872</strain>
    </source>
</reference>
<feature type="compositionally biased region" description="Low complexity" evidence="1">
    <location>
        <begin position="343"/>
        <end position="356"/>
    </location>
</feature>
<feature type="compositionally biased region" description="Polar residues" evidence="1">
    <location>
        <begin position="42"/>
        <end position="65"/>
    </location>
</feature>